<protein>
    <recommendedName>
        <fullName evidence="4">D-isomer specific 2-hydroxyacid dehydrogenase NAD-binding domain-containing protein</fullName>
    </recommendedName>
</protein>
<dbReference type="PANTHER" id="PTHR42683">
    <property type="entry name" value="ALDEHYDE REDUCTASE"/>
    <property type="match status" value="1"/>
</dbReference>
<evidence type="ECO:0000256" key="3">
    <source>
        <dbReference type="ARBA" id="ARBA00023002"/>
    </source>
</evidence>
<sequence length="184" mass="20168">MDVADPLLCAGITVYAPMKDSNLIESPGKRIGIVGLGGLGHIAVKFGKAFGHHVTIISTSPNKEKEAKERLGKEKDSGLHFGYSFGPTLYWAYSKVNGTLVIVGAPEKPIDLPSHPLINGKRVVKGSMIGSIKETQDMMDVCRKHNITCDIEIVRTENINKALYRLIKNDVKYRFVLDIACESS</sequence>
<dbReference type="Pfam" id="PF02826">
    <property type="entry name" value="2-Hacid_dh_C"/>
    <property type="match status" value="1"/>
</dbReference>
<keyword evidence="2" id="KW-0862">Zinc</keyword>
<dbReference type="Gene3D" id="3.90.180.10">
    <property type="entry name" value="Medium-chain alcohol dehydrogenases, catalytic domain"/>
    <property type="match status" value="1"/>
</dbReference>
<feature type="domain" description="D-isomer specific 2-hydroxyacid dehydrogenase NAD-binding" evidence="4">
    <location>
        <begin position="24"/>
        <end position="69"/>
    </location>
</feature>
<dbReference type="Proteomes" id="UP001291926">
    <property type="component" value="Unassembled WGS sequence"/>
</dbReference>
<dbReference type="EMBL" id="JAYDYQ010002191">
    <property type="protein sequence ID" value="KAK4486829.1"/>
    <property type="molecule type" value="Genomic_DNA"/>
</dbReference>
<proteinExistence type="predicted"/>
<keyword evidence="3" id="KW-0560">Oxidoreductase</keyword>
<dbReference type="SUPFAM" id="SSF51735">
    <property type="entry name" value="NAD(P)-binding Rossmann-fold domains"/>
    <property type="match status" value="1"/>
</dbReference>
<name>A0ABR0DC44_9LAMI</name>
<keyword evidence="6" id="KW-1185">Reference proteome</keyword>
<evidence type="ECO:0000313" key="6">
    <source>
        <dbReference type="Proteomes" id="UP001291926"/>
    </source>
</evidence>
<evidence type="ECO:0000259" key="4">
    <source>
        <dbReference type="Pfam" id="PF02826"/>
    </source>
</evidence>
<organism evidence="5 6">
    <name type="scientific">Penstemon davidsonii</name>
    <dbReference type="NCBI Taxonomy" id="160366"/>
    <lineage>
        <taxon>Eukaryota</taxon>
        <taxon>Viridiplantae</taxon>
        <taxon>Streptophyta</taxon>
        <taxon>Embryophyta</taxon>
        <taxon>Tracheophyta</taxon>
        <taxon>Spermatophyta</taxon>
        <taxon>Magnoliopsida</taxon>
        <taxon>eudicotyledons</taxon>
        <taxon>Gunneridae</taxon>
        <taxon>Pentapetalae</taxon>
        <taxon>asterids</taxon>
        <taxon>lamiids</taxon>
        <taxon>Lamiales</taxon>
        <taxon>Plantaginaceae</taxon>
        <taxon>Cheloneae</taxon>
        <taxon>Penstemon</taxon>
    </lineage>
</organism>
<gene>
    <name evidence="5" type="ORF">RD792_006581</name>
</gene>
<evidence type="ECO:0000256" key="1">
    <source>
        <dbReference type="ARBA" id="ARBA00022723"/>
    </source>
</evidence>
<evidence type="ECO:0000313" key="5">
    <source>
        <dbReference type="EMBL" id="KAK4486829.1"/>
    </source>
</evidence>
<dbReference type="InterPro" id="IPR047109">
    <property type="entry name" value="CAD-like"/>
</dbReference>
<comment type="caution">
    <text evidence="5">The sequence shown here is derived from an EMBL/GenBank/DDBJ whole genome shotgun (WGS) entry which is preliminary data.</text>
</comment>
<dbReference type="Gene3D" id="3.40.50.720">
    <property type="entry name" value="NAD(P)-binding Rossmann-like Domain"/>
    <property type="match status" value="2"/>
</dbReference>
<dbReference type="InterPro" id="IPR006140">
    <property type="entry name" value="D-isomer_DH_NAD-bd"/>
</dbReference>
<accession>A0ABR0DC44</accession>
<evidence type="ECO:0000256" key="2">
    <source>
        <dbReference type="ARBA" id="ARBA00022833"/>
    </source>
</evidence>
<dbReference type="InterPro" id="IPR036291">
    <property type="entry name" value="NAD(P)-bd_dom_sf"/>
</dbReference>
<reference evidence="5 6" key="1">
    <citation type="journal article" date="2023" name="bioRxiv">
        <title>Genome report: Whole genome sequence and annotation of Penstemon davidsonii.</title>
        <authorList>
            <person name="Ostevik K.L."/>
            <person name="Alabady M."/>
            <person name="Zhang M."/>
            <person name="Rausher M.D."/>
        </authorList>
    </citation>
    <scope>NUCLEOTIDE SEQUENCE [LARGE SCALE GENOMIC DNA]</scope>
    <source>
        <strain evidence="5">DNT005</strain>
        <tissue evidence="5">Whole leaf</tissue>
    </source>
</reference>
<keyword evidence="1" id="KW-0479">Metal-binding</keyword>